<evidence type="ECO:0000313" key="1">
    <source>
        <dbReference type="EMBL" id="KAI8553656.1"/>
    </source>
</evidence>
<dbReference type="EMBL" id="CM046392">
    <property type="protein sequence ID" value="KAI8553656.1"/>
    <property type="molecule type" value="Genomic_DNA"/>
</dbReference>
<reference evidence="1" key="1">
    <citation type="submission" date="2022-02" db="EMBL/GenBank/DDBJ databases">
        <title>Plant Genome Project.</title>
        <authorList>
            <person name="Zhang R.-G."/>
        </authorList>
    </citation>
    <scope>NUCLEOTIDE SEQUENCE</scope>
    <source>
        <strain evidence="1">AT1</strain>
    </source>
</reference>
<comment type="caution">
    <text evidence="1">The sequence shown here is derived from an EMBL/GenBank/DDBJ whole genome shotgun (WGS) entry which is preliminary data.</text>
</comment>
<name>A0ACC0NLA7_RHOML</name>
<gene>
    <name evidence="1" type="ORF">RHMOL_Rhmol05G0033300</name>
</gene>
<keyword evidence="2" id="KW-1185">Reference proteome</keyword>
<evidence type="ECO:0000313" key="2">
    <source>
        <dbReference type="Proteomes" id="UP001062846"/>
    </source>
</evidence>
<organism evidence="1 2">
    <name type="scientific">Rhododendron molle</name>
    <name type="common">Chinese azalea</name>
    <name type="synonym">Azalea mollis</name>
    <dbReference type="NCBI Taxonomy" id="49168"/>
    <lineage>
        <taxon>Eukaryota</taxon>
        <taxon>Viridiplantae</taxon>
        <taxon>Streptophyta</taxon>
        <taxon>Embryophyta</taxon>
        <taxon>Tracheophyta</taxon>
        <taxon>Spermatophyta</taxon>
        <taxon>Magnoliopsida</taxon>
        <taxon>eudicotyledons</taxon>
        <taxon>Gunneridae</taxon>
        <taxon>Pentapetalae</taxon>
        <taxon>asterids</taxon>
        <taxon>Ericales</taxon>
        <taxon>Ericaceae</taxon>
        <taxon>Ericoideae</taxon>
        <taxon>Rhodoreae</taxon>
        <taxon>Rhododendron</taxon>
    </lineage>
</organism>
<dbReference type="Proteomes" id="UP001062846">
    <property type="component" value="Chromosome 5"/>
</dbReference>
<sequence length="136" mass="15200">MVEPEIVFPDIQDDMNCAEAYVRFLCQWLLDNCLDMEFMVKKSAIDRPRMASSTKFVRISYTEAVAILEEALKERHEGTLHCCYFGALPLGMAMGTVLKESGKSGSTTAVAERKGSAEKSSKYHSHARKIFALQNA</sequence>
<protein>
    <submittedName>
        <fullName evidence="1">Uncharacterized protein</fullName>
    </submittedName>
</protein>
<proteinExistence type="predicted"/>
<accession>A0ACC0NLA7</accession>